<keyword evidence="3 7" id="KW-0645">Protease</keyword>
<dbReference type="CDD" id="cd00190">
    <property type="entry name" value="Tryp_SPc"/>
    <property type="match status" value="3"/>
</dbReference>
<dbReference type="InterPro" id="IPR009003">
    <property type="entry name" value="Peptidase_S1_PA"/>
</dbReference>
<evidence type="ECO:0000259" key="10">
    <source>
        <dbReference type="PROSITE" id="PS50240"/>
    </source>
</evidence>
<dbReference type="PROSITE" id="PS50240">
    <property type="entry name" value="TRYPSIN_DOM"/>
    <property type="match status" value="3"/>
</dbReference>
<comment type="subcellular location">
    <subcellularLocation>
        <location evidence="1">Secreted</location>
    </subcellularLocation>
</comment>
<dbReference type="PROSITE" id="PS00134">
    <property type="entry name" value="TRYPSIN_HIS"/>
    <property type="match status" value="2"/>
</dbReference>
<feature type="region of interest" description="Disordered" evidence="8">
    <location>
        <begin position="877"/>
        <end position="905"/>
    </location>
</feature>
<dbReference type="PANTHER" id="PTHR24264">
    <property type="entry name" value="TRYPSIN-RELATED"/>
    <property type="match status" value="1"/>
</dbReference>
<dbReference type="PROSITE" id="PS00135">
    <property type="entry name" value="TRYPSIN_SER"/>
    <property type="match status" value="2"/>
</dbReference>
<dbReference type="PANTHER" id="PTHR24264:SF65">
    <property type="entry name" value="SRCR DOMAIN-CONTAINING PROTEIN"/>
    <property type="match status" value="1"/>
</dbReference>
<feature type="domain" description="Peptidase S1" evidence="10">
    <location>
        <begin position="38"/>
        <end position="230"/>
    </location>
</feature>
<dbReference type="Gene3D" id="2.40.10.10">
    <property type="entry name" value="Trypsin-like serine proteases"/>
    <property type="match status" value="3"/>
</dbReference>
<comment type="caution">
    <text evidence="11">The sequence shown here is derived from an EMBL/GenBank/DDBJ whole genome shotgun (WGS) entry which is preliminary data.</text>
</comment>
<dbReference type="PRINTS" id="PR00722">
    <property type="entry name" value="CHYMOTRYPSIN"/>
</dbReference>
<dbReference type="Pfam" id="PF00089">
    <property type="entry name" value="Trypsin"/>
    <property type="match status" value="3"/>
</dbReference>
<dbReference type="InterPro" id="IPR001254">
    <property type="entry name" value="Trypsin_dom"/>
</dbReference>
<dbReference type="GO" id="GO:0006508">
    <property type="term" value="P:proteolysis"/>
    <property type="evidence" value="ECO:0007669"/>
    <property type="project" value="UniProtKB-KW"/>
</dbReference>
<keyword evidence="9" id="KW-0732">Signal</keyword>
<dbReference type="AlphaFoldDB" id="A0A0V1CBD5"/>
<evidence type="ECO:0000256" key="6">
    <source>
        <dbReference type="ARBA" id="ARBA00023157"/>
    </source>
</evidence>
<keyword evidence="11" id="KW-0812">Transmembrane</keyword>
<evidence type="ECO:0000256" key="3">
    <source>
        <dbReference type="ARBA" id="ARBA00022670"/>
    </source>
</evidence>
<evidence type="ECO:0000256" key="9">
    <source>
        <dbReference type="SAM" id="SignalP"/>
    </source>
</evidence>
<keyword evidence="2" id="KW-0964">Secreted</keyword>
<evidence type="ECO:0000256" key="5">
    <source>
        <dbReference type="ARBA" id="ARBA00022825"/>
    </source>
</evidence>
<feature type="domain" description="Peptidase S1" evidence="10">
    <location>
        <begin position="254"/>
        <end position="496"/>
    </location>
</feature>
<feature type="chain" id="PRO_5006875814" evidence="9">
    <location>
        <begin position="19"/>
        <end position="1014"/>
    </location>
</feature>
<accession>A0A0V1CBD5</accession>
<dbReference type="InterPro" id="IPR001314">
    <property type="entry name" value="Peptidase_S1A"/>
</dbReference>
<feature type="region of interest" description="Disordered" evidence="8">
    <location>
        <begin position="506"/>
        <end position="534"/>
    </location>
</feature>
<feature type="compositionally biased region" description="Basic and acidic residues" evidence="8">
    <location>
        <begin position="879"/>
        <end position="890"/>
    </location>
</feature>
<proteinExistence type="predicted"/>
<keyword evidence="6" id="KW-1015">Disulfide bond</keyword>
<evidence type="ECO:0000256" key="7">
    <source>
        <dbReference type="RuleBase" id="RU363034"/>
    </source>
</evidence>
<organism evidence="11 12">
    <name type="scientific">Trichinella britovi</name>
    <name type="common">Parasitic roundworm</name>
    <dbReference type="NCBI Taxonomy" id="45882"/>
    <lineage>
        <taxon>Eukaryota</taxon>
        <taxon>Metazoa</taxon>
        <taxon>Ecdysozoa</taxon>
        <taxon>Nematoda</taxon>
        <taxon>Enoplea</taxon>
        <taxon>Dorylaimia</taxon>
        <taxon>Trichinellida</taxon>
        <taxon>Trichinellidae</taxon>
        <taxon>Trichinella</taxon>
    </lineage>
</organism>
<evidence type="ECO:0000256" key="1">
    <source>
        <dbReference type="ARBA" id="ARBA00004613"/>
    </source>
</evidence>
<keyword evidence="5 7" id="KW-0720">Serine protease</keyword>
<dbReference type="InterPro" id="IPR018114">
    <property type="entry name" value="TRYPSIN_HIS"/>
</dbReference>
<keyword evidence="12" id="KW-1185">Reference proteome</keyword>
<dbReference type="InterPro" id="IPR043504">
    <property type="entry name" value="Peptidase_S1_PA_chymotrypsin"/>
</dbReference>
<evidence type="ECO:0000256" key="2">
    <source>
        <dbReference type="ARBA" id="ARBA00022525"/>
    </source>
</evidence>
<feature type="signal peptide" evidence="9">
    <location>
        <begin position="1"/>
        <end position="18"/>
    </location>
</feature>
<dbReference type="GO" id="GO:0005615">
    <property type="term" value="C:extracellular space"/>
    <property type="evidence" value="ECO:0007669"/>
    <property type="project" value="TreeGrafter"/>
</dbReference>
<dbReference type="InterPro" id="IPR050127">
    <property type="entry name" value="Serine_Proteases_S1"/>
</dbReference>
<dbReference type="STRING" id="45882.A0A0V1CBD5"/>
<dbReference type="SUPFAM" id="SSF50494">
    <property type="entry name" value="Trypsin-like serine proteases"/>
    <property type="match status" value="3"/>
</dbReference>
<dbReference type="InterPro" id="IPR033116">
    <property type="entry name" value="TRYPSIN_SER"/>
</dbReference>
<reference evidence="11 12" key="1">
    <citation type="submission" date="2015-01" db="EMBL/GenBank/DDBJ databases">
        <title>Evolution of Trichinella species and genotypes.</title>
        <authorList>
            <person name="Korhonen P.K."/>
            <person name="Edoardo P."/>
            <person name="Giuseppe L.R."/>
            <person name="Gasser R.B."/>
        </authorList>
    </citation>
    <scope>NUCLEOTIDE SEQUENCE [LARGE SCALE GENOMIC DNA]</scope>
    <source>
        <strain evidence="11">ISS120</strain>
    </source>
</reference>
<evidence type="ECO:0000313" key="12">
    <source>
        <dbReference type="Proteomes" id="UP000054653"/>
    </source>
</evidence>
<dbReference type="GO" id="GO:0004252">
    <property type="term" value="F:serine-type endopeptidase activity"/>
    <property type="evidence" value="ECO:0007669"/>
    <property type="project" value="InterPro"/>
</dbReference>
<dbReference type="Proteomes" id="UP000054653">
    <property type="component" value="Unassembled WGS sequence"/>
</dbReference>
<dbReference type="OMA" id="TEIDCAF"/>
<name>A0A0V1CBD5_TRIBR</name>
<evidence type="ECO:0000256" key="8">
    <source>
        <dbReference type="SAM" id="MobiDB-lite"/>
    </source>
</evidence>
<dbReference type="SMART" id="SM00020">
    <property type="entry name" value="Tryp_SPc"/>
    <property type="match status" value="3"/>
</dbReference>
<keyword evidence="11" id="KW-0472">Membrane</keyword>
<evidence type="ECO:0000313" key="11">
    <source>
        <dbReference type="EMBL" id="KRY46639.1"/>
    </source>
</evidence>
<sequence length="1014" mass="111775">MILLKGIFLIAYITLAYANYKCGSLPSTFPKSVKGNRISGGSVATPNSIPYQARLVLEKDGNRIKLCGGTLVELKPGNGSQWVLTAAHCTYYAEYRRNFAPEKVEVILGAHRPNEKESTQLSVGAKRIISHPRYDDAAIVYDLSLVLLKEYVIYNNEIRSACLPKVNEPVPLDVPCFASGWGLTYHGGRGSDVLRVAEMKILPKDECRIKPEEHAIVFCAYGVDRSATCQLAFANYECGSLPPTFPKSVKGNRISGGSVATPNSIPYQARLVLEKDGNRIKLCGGTLVELKPGNGSQWVLTAAHCAYYAERVFTPDEVYVILGAHRPNEEERTQLKVDTKRIISHPRYDDAKIVYDLTLVLLKEYVIYNNEIRSVCLPKPDEPVPLDVPCFASGWGLTYHGGRGSDVLRVAEMKILPKDECRIKPEEHAIVFCAYGVDRSATCQGDSGGPLVCLIDNKATLYGIVSFGPPMCGDARHSVKFAKVPAMLEWVQDTARSIDSTVPVVSRFEPKPSEQKVDQKGTQPSPSVTPGRVDVGQKDIMKDLPKIPTRDNVKDTPGDYKGSDVFNFIHRDSFPSESKFPDLEQIMSDFMSPGAGGMKGGSFFNSPRVFIETKTVNRLPSVSRRGSVAIPNSLPYQARLVMEKMGDKLKLCGGTLVELKPGNGSQWVLTAAHCTYYAEYRRNFAPEKVEVILGAHRPNEKESTQLSVGAKRIISHPRYDDAAIVYDLSLVLLKEYVIYNNEIRSACLPKVNEPVPLDVPCFASGWGLTYHGGRGSDVLRVAEMKILPKDECRIKPEEHAIVFCAYGVDRSATCQGDSGGPLVCLIDNKATLYGIVSFGPPMCGDARHSVKFAKVPAMLEWVQDTARSIDSTVPVVSRFEPKPSEQKVDQKGTQPSPSVTPGRVDVGQKDIMKDLPKIPTRDNVKDTPGDYKGSDVFNFIHRDSFPSESKFPDLEQIMSDFMSPGAGGMKGGSFFNSPRVFIETKTVNRLPSVSRSRSDVGRFGFNDPSFTFFR</sequence>
<gene>
    <name evidence="11" type="primary">Tmprss9</name>
    <name evidence="11" type="ORF">T03_15565</name>
</gene>
<feature type="domain" description="Peptidase S1" evidence="10">
    <location>
        <begin position="598"/>
        <end position="867"/>
    </location>
</feature>
<dbReference type="EMBL" id="JYDI01000278">
    <property type="protein sequence ID" value="KRY46639.1"/>
    <property type="molecule type" value="Genomic_DNA"/>
</dbReference>
<protein>
    <submittedName>
        <fullName evidence="11">Transmembrane protease serine 9</fullName>
    </submittedName>
</protein>
<feature type="compositionally biased region" description="Basic and acidic residues" evidence="8">
    <location>
        <begin position="508"/>
        <end position="519"/>
    </location>
</feature>
<keyword evidence="4 7" id="KW-0378">Hydrolase</keyword>
<evidence type="ECO:0000256" key="4">
    <source>
        <dbReference type="ARBA" id="ARBA00022801"/>
    </source>
</evidence>
<dbReference type="OrthoDB" id="7784541at2759"/>